<name>A0ABD0L565_9CAEN</name>
<protein>
    <submittedName>
        <fullName evidence="2">Uncharacterized protein</fullName>
    </submittedName>
</protein>
<proteinExistence type="predicted"/>
<feature type="region of interest" description="Disordered" evidence="1">
    <location>
        <begin position="68"/>
        <end position="107"/>
    </location>
</feature>
<keyword evidence="3" id="KW-1185">Reference proteome</keyword>
<sequence length="144" mass="15537">MLAANAMPFDLTRLLQSSFCFVSCHEPGGRADYLDVSTCLMYGELILHQAGKLVSGFGPYLNITLEMSEDDKSSSSVPARSTISPETNKPTATVPHRSTICHDAQQKTTASMPARTTICPDVQPANTASMPARTTICPDDQMPK</sequence>
<comment type="caution">
    <text evidence="2">The sequence shown here is derived from an EMBL/GenBank/DDBJ whole genome shotgun (WGS) entry which is preliminary data.</text>
</comment>
<evidence type="ECO:0000256" key="1">
    <source>
        <dbReference type="SAM" id="MobiDB-lite"/>
    </source>
</evidence>
<feature type="compositionally biased region" description="Polar residues" evidence="1">
    <location>
        <begin position="74"/>
        <end position="91"/>
    </location>
</feature>
<evidence type="ECO:0000313" key="3">
    <source>
        <dbReference type="Proteomes" id="UP001519460"/>
    </source>
</evidence>
<reference evidence="2 3" key="1">
    <citation type="journal article" date="2023" name="Sci. Data">
        <title>Genome assembly of the Korean intertidal mud-creeper Batillaria attramentaria.</title>
        <authorList>
            <person name="Patra A.K."/>
            <person name="Ho P.T."/>
            <person name="Jun S."/>
            <person name="Lee S.J."/>
            <person name="Kim Y."/>
            <person name="Won Y.J."/>
        </authorList>
    </citation>
    <scope>NUCLEOTIDE SEQUENCE [LARGE SCALE GENOMIC DNA]</scope>
    <source>
        <strain evidence="2">Wonlab-2016</strain>
    </source>
</reference>
<organism evidence="2 3">
    <name type="scientific">Batillaria attramentaria</name>
    <dbReference type="NCBI Taxonomy" id="370345"/>
    <lineage>
        <taxon>Eukaryota</taxon>
        <taxon>Metazoa</taxon>
        <taxon>Spiralia</taxon>
        <taxon>Lophotrochozoa</taxon>
        <taxon>Mollusca</taxon>
        <taxon>Gastropoda</taxon>
        <taxon>Caenogastropoda</taxon>
        <taxon>Sorbeoconcha</taxon>
        <taxon>Cerithioidea</taxon>
        <taxon>Batillariidae</taxon>
        <taxon>Batillaria</taxon>
    </lineage>
</organism>
<evidence type="ECO:0000313" key="2">
    <source>
        <dbReference type="EMBL" id="KAK7494398.1"/>
    </source>
</evidence>
<dbReference type="AlphaFoldDB" id="A0ABD0L565"/>
<feature type="region of interest" description="Disordered" evidence="1">
    <location>
        <begin position="120"/>
        <end position="144"/>
    </location>
</feature>
<dbReference type="EMBL" id="JACVVK020000083">
    <property type="protein sequence ID" value="KAK7494398.1"/>
    <property type="molecule type" value="Genomic_DNA"/>
</dbReference>
<accession>A0ABD0L565</accession>
<gene>
    <name evidence="2" type="ORF">BaRGS_00014290</name>
</gene>
<dbReference type="Proteomes" id="UP001519460">
    <property type="component" value="Unassembled WGS sequence"/>
</dbReference>